<accession>A0A0R2CKU6</accession>
<evidence type="ECO:0000313" key="2">
    <source>
        <dbReference type="Proteomes" id="UP000051131"/>
    </source>
</evidence>
<dbReference type="PATRIC" id="fig|1423729.3.peg.95"/>
<reference evidence="1 2" key="1">
    <citation type="journal article" date="2015" name="Genome Announc.">
        <title>Expanding the biotechnology potential of lactobacilli through comparative genomics of 213 strains and associated genera.</title>
        <authorList>
            <person name="Sun Z."/>
            <person name="Harris H.M."/>
            <person name="McCann A."/>
            <person name="Guo C."/>
            <person name="Argimon S."/>
            <person name="Zhang W."/>
            <person name="Yang X."/>
            <person name="Jeffery I.B."/>
            <person name="Cooney J.C."/>
            <person name="Kagawa T.F."/>
            <person name="Liu W."/>
            <person name="Song Y."/>
            <person name="Salvetti E."/>
            <person name="Wrobel A."/>
            <person name="Rasinkangas P."/>
            <person name="Parkhill J."/>
            <person name="Rea M.C."/>
            <person name="O'Sullivan O."/>
            <person name="Ritari J."/>
            <person name="Douillard F.P."/>
            <person name="Paul Ross R."/>
            <person name="Yang R."/>
            <person name="Briner A.E."/>
            <person name="Felis G.E."/>
            <person name="de Vos W.M."/>
            <person name="Barrangou R."/>
            <person name="Klaenhammer T.R."/>
            <person name="Caufield P.W."/>
            <person name="Cui Y."/>
            <person name="Zhang H."/>
            <person name="O'Toole P.W."/>
        </authorList>
    </citation>
    <scope>NUCLEOTIDE SEQUENCE [LARGE SCALE GENOMIC DNA]</scope>
    <source>
        <strain evidence="1 2">DSM 21116</strain>
    </source>
</reference>
<dbReference type="EMBL" id="AYZE01000008">
    <property type="protein sequence ID" value="KRM91914.1"/>
    <property type="molecule type" value="Genomic_DNA"/>
</dbReference>
<dbReference type="InterPro" id="IPR053707">
    <property type="entry name" value="UPF0637_domain_sf"/>
</dbReference>
<keyword evidence="2" id="KW-1185">Reference proteome</keyword>
<gene>
    <name evidence="1" type="ORF">FC80_GL000092</name>
</gene>
<name>A0A0R2CKU6_9LACO</name>
<protein>
    <submittedName>
        <fullName evidence="1">Uncharacterized protein</fullName>
    </submittedName>
</protein>
<organism evidence="1 2">
    <name type="scientific">Liquorilactobacillus cacaonum DSM 21116</name>
    <dbReference type="NCBI Taxonomy" id="1423729"/>
    <lineage>
        <taxon>Bacteria</taxon>
        <taxon>Bacillati</taxon>
        <taxon>Bacillota</taxon>
        <taxon>Bacilli</taxon>
        <taxon>Lactobacillales</taxon>
        <taxon>Lactobacillaceae</taxon>
        <taxon>Liquorilactobacillus</taxon>
    </lineage>
</organism>
<dbReference type="RefSeq" id="WP_057828395.1">
    <property type="nucleotide sequence ID" value="NZ_AYZE01000008.1"/>
</dbReference>
<dbReference type="PIRSF" id="PIRSF021332">
    <property type="entry name" value="DUF1054"/>
    <property type="match status" value="1"/>
</dbReference>
<proteinExistence type="predicted"/>
<dbReference type="AlphaFoldDB" id="A0A0R2CKU6"/>
<dbReference type="OrthoDB" id="9812818at2"/>
<dbReference type="Proteomes" id="UP000051131">
    <property type="component" value="Unassembled WGS sequence"/>
</dbReference>
<dbReference type="SUPFAM" id="SSF142913">
    <property type="entry name" value="YktB/PF0168-like"/>
    <property type="match status" value="1"/>
</dbReference>
<dbReference type="Gene3D" id="3.30.930.20">
    <property type="entry name" value="Protein of unknown function DUF1054"/>
    <property type="match status" value="1"/>
</dbReference>
<evidence type="ECO:0000313" key="1">
    <source>
        <dbReference type="EMBL" id="KRM91914.1"/>
    </source>
</evidence>
<dbReference type="STRING" id="1423729.FC80_GL000092"/>
<dbReference type="Pfam" id="PF06335">
    <property type="entry name" value="DUF1054"/>
    <property type="match status" value="1"/>
</dbReference>
<sequence length="204" mass="24146">MITEKFFEIFAIQGLDERMNAIRKNIQPEFQVLGEKLVPFLDENCSAKFYLHIAQHRRRTKYAPEITWCAFSQQKRGYKMEPHFQIVVNEKYLAIWLSFIDHPKNEREIASTFINNPDIIKSLPKSFAISTDHTKTDVEKMANTNIYEDLERWKNIKKSELQIGKTFAKDYFTKNSPDEFFDEILVTLKRLIPIYQEAMNIAAR</sequence>
<comment type="caution">
    <text evidence="1">The sequence shown here is derived from an EMBL/GenBank/DDBJ whole genome shotgun (WGS) entry which is preliminary data.</text>
</comment>
<dbReference type="InterPro" id="IPR009403">
    <property type="entry name" value="UPF0637"/>
</dbReference>